<accession>A0A4U2Z4Q8</accession>
<dbReference type="Gene3D" id="1.10.443.10">
    <property type="entry name" value="Intergrase catalytic core"/>
    <property type="match status" value="1"/>
</dbReference>
<dbReference type="Proteomes" id="UP000308744">
    <property type="component" value="Unassembled WGS sequence"/>
</dbReference>
<keyword evidence="2" id="KW-1185">Reference proteome</keyword>
<dbReference type="InterPro" id="IPR013762">
    <property type="entry name" value="Integrase-like_cat_sf"/>
</dbReference>
<evidence type="ECO:0000313" key="2">
    <source>
        <dbReference type="Proteomes" id="UP000308744"/>
    </source>
</evidence>
<protein>
    <submittedName>
        <fullName evidence="1">Uncharacterized protein</fullName>
    </submittedName>
</protein>
<reference evidence="1 2" key="1">
    <citation type="submission" date="2019-04" db="EMBL/GenBank/DDBJ databases">
        <title>Lysinibacillus genome sequencing.</title>
        <authorList>
            <person name="Dunlap C."/>
        </authorList>
    </citation>
    <scope>NUCLEOTIDE SEQUENCE [LARGE SCALE GENOMIC DNA]</scope>
    <source>
        <strain evidence="1 2">CCTCC AB 2010389</strain>
    </source>
</reference>
<proteinExistence type="predicted"/>
<dbReference type="GO" id="GO:0015074">
    <property type="term" value="P:DNA integration"/>
    <property type="evidence" value="ECO:0007669"/>
    <property type="project" value="InterPro"/>
</dbReference>
<comment type="caution">
    <text evidence="1">The sequence shown here is derived from an EMBL/GenBank/DDBJ whole genome shotgun (WGS) entry which is preliminary data.</text>
</comment>
<gene>
    <name evidence="1" type="ORF">FC756_09475</name>
</gene>
<organism evidence="1 2">
    <name type="scientific">Lysinibacillus mangiferihumi</name>
    <dbReference type="NCBI Taxonomy" id="1130819"/>
    <lineage>
        <taxon>Bacteria</taxon>
        <taxon>Bacillati</taxon>
        <taxon>Bacillota</taxon>
        <taxon>Bacilli</taxon>
        <taxon>Bacillales</taxon>
        <taxon>Bacillaceae</taxon>
        <taxon>Lysinibacillus</taxon>
    </lineage>
</organism>
<evidence type="ECO:0000313" key="1">
    <source>
        <dbReference type="EMBL" id="TKI69187.1"/>
    </source>
</evidence>
<dbReference type="GO" id="GO:0003677">
    <property type="term" value="F:DNA binding"/>
    <property type="evidence" value="ECO:0007669"/>
    <property type="project" value="InterPro"/>
</dbReference>
<dbReference type="GO" id="GO:0006310">
    <property type="term" value="P:DNA recombination"/>
    <property type="evidence" value="ECO:0007669"/>
    <property type="project" value="InterPro"/>
</dbReference>
<name>A0A4U2Z4Q8_9BACI</name>
<dbReference type="EMBL" id="SZPU01000032">
    <property type="protein sequence ID" value="TKI69187.1"/>
    <property type="molecule type" value="Genomic_DNA"/>
</dbReference>
<dbReference type="AlphaFoldDB" id="A0A4U2Z4Q8"/>
<sequence length="46" mass="5499">MRKDEVLGLQWWDIDFEKQAINIIRNRTIHGTGTTKQKTVNQNQSW</sequence>